<name>A0ABY1JC58_9BACT</name>
<accession>A0ABY1JC58</accession>
<proteinExistence type="predicted"/>
<comment type="caution">
    <text evidence="1">The sequence shown here is derived from an EMBL/GenBank/DDBJ whole genome shotgun (WGS) entry which is preliminary data.</text>
</comment>
<dbReference type="Gene3D" id="2.20.28.30">
    <property type="entry name" value="RNA polymerase ii, chain L"/>
    <property type="match status" value="1"/>
</dbReference>
<dbReference type="EMBL" id="FSQZ01000001">
    <property type="protein sequence ID" value="SIN64916.1"/>
    <property type="molecule type" value="Genomic_DNA"/>
</dbReference>
<evidence type="ECO:0000313" key="2">
    <source>
        <dbReference type="Proteomes" id="UP000185093"/>
    </source>
</evidence>
<evidence type="ECO:0000313" key="1">
    <source>
        <dbReference type="EMBL" id="SIN64916.1"/>
    </source>
</evidence>
<protein>
    <recommendedName>
        <fullName evidence="3">Zinc ribbon domain-containing protein</fullName>
    </recommendedName>
</protein>
<organism evidence="1 2">
    <name type="scientific">Acetomicrobium flavidum</name>
    <dbReference type="NCBI Taxonomy" id="49896"/>
    <lineage>
        <taxon>Bacteria</taxon>
        <taxon>Thermotogati</taxon>
        <taxon>Synergistota</taxon>
        <taxon>Synergistia</taxon>
        <taxon>Synergistales</taxon>
        <taxon>Acetomicrobiaceae</taxon>
        <taxon>Acetomicrobium</taxon>
    </lineage>
</organism>
<dbReference type="SUPFAM" id="SSF57802">
    <property type="entry name" value="Rubredoxin-like"/>
    <property type="match status" value="1"/>
</dbReference>
<dbReference type="Proteomes" id="UP000185093">
    <property type="component" value="Unassembled WGS sequence"/>
</dbReference>
<sequence>MHKYRCAMCNKIFESSSFAQRCPICGGKVLIHLEGDMPKKRSSACAGGSCSTCHGCGR</sequence>
<keyword evidence="2" id="KW-1185">Reference proteome</keyword>
<gene>
    <name evidence="1" type="ORF">SAMN05444368_0687</name>
</gene>
<reference evidence="1 2" key="1">
    <citation type="submission" date="2016-11" db="EMBL/GenBank/DDBJ databases">
        <authorList>
            <person name="Varghese N."/>
            <person name="Submissions S."/>
        </authorList>
    </citation>
    <scope>NUCLEOTIDE SEQUENCE [LARGE SCALE GENOMIC DNA]</scope>
    <source>
        <strain evidence="1 2">DSM 20664</strain>
    </source>
</reference>
<evidence type="ECO:0008006" key="3">
    <source>
        <dbReference type="Google" id="ProtNLM"/>
    </source>
</evidence>